<evidence type="ECO:0000256" key="7">
    <source>
        <dbReference type="RuleBase" id="RU363032"/>
    </source>
</evidence>
<dbReference type="SUPFAM" id="SSF161098">
    <property type="entry name" value="MetI-like"/>
    <property type="match status" value="1"/>
</dbReference>
<evidence type="ECO:0000313" key="9">
    <source>
        <dbReference type="EMBL" id="RAZ88814.1"/>
    </source>
</evidence>
<accession>A0A330HQ22</accession>
<dbReference type="AlphaFoldDB" id="A0A330HQ22"/>
<dbReference type="Proteomes" id="UP000251558">
    <property type="component" value="Unassembled WGS sequence"/>
</dbReference>
<reference evidence="9 10" key="1">
    <citation type="submission" date="2018-07" db="EMBL/GenBank/DDBJ databases">
        <title>Diversity of Mesorhizobium strains in Brazil.</title>
        <authorList>
            <person name="Helene L.C.F."/>
            <person name="Dall'Agnol R."/>
            <person name="Delamuta J.R.M."/>
            <person name="Hungria M."/>
        </authorList>
    </citation>
    <scope>NUCLEOTIDE SEQUENCE [LARGE SCALE GENOMIC DNA]</scope>
    <source>
        <strain evidence="9 10">AC99b</strain>
    </source>
</reference>
<proteinExistence type="inferred from homology"/>
<dbReference type="InterPro" id="IPR045621">
    <property type="entry name" value="BPD_transp_1_N"/>
</dbReference>
<organism evidence="9 10">
    <name type="scientific">Mesorhizobium hawassense</name>
    <dbReference type="NCBI Taxonomy" id="1209954"/>
    <lineage>
        <taxon>Bacteria</taxon>
        <taxon>Pseudomonadati</taxon>
        <taxon>Pseudomonadota</taxon>
        <taxon>Alphaproteobacteria</taxon>
        <taxon>Hyphomicrobiales</taxon>
        <taxon>Phyllobacteriaceae</taxon>
        <taxon>Mesorhizobium</taxon>
    </lineage>
</organism>
<evidence type="ECO:0000256" key="5">
    <source>
        <dbReference type="ARBA" id="ARBA00022989"/>
    </source>
</evidence>
<dbReference type="InterPro" id="IPR035906">
    <property type="entry name" value="MetI-like_sf"/>
</dbReference>
<evidence type="ECO:0000256" key="4">
    <source>
        <dbReference type="ARBA" id="ARBA00022692"/>
    </source>
</evidence>
<dbReference type="Pfam" id="PF00528">
    <property type="entry name" value="BPD_transp_1"/>
    <property type="match status" value="1"/>
</dbReference>
<dbReference type="GO" id="GO:0055085">
    <property type="term" value="P:transmembrane transport"/>
    <property type="evidence" value="ECO:0007669"/>
    <property type="project" value="InterPro"/>
</dbReference>
<dbReference type="PROSITE" id="PS50928">
    <property type="entry name" value="ABC_TM1"/>
    <property type="match status" value="1"/>
</dbReference>
<dbReference type="Pfam" id="PF19300">
    <property type="entry name" value="BPD_transp_1_N"/>
    <property type="match status" value="1"/>
</dbReference>
<comment type="subcellular location">
    <subcellularLocation>
        <location evidence="1 7">Cell membrane</location>
        <topology evidence="1 7">Multi-pass membrane protein</topology>
    </subcellularLocation>
</comment>
<keyword evidence="5 7" id="KW-1133">Transmembrane helix</keyword>
<dbReference type="EMBL" id="QMBP01000010">
    <property type="protein sequence ID" value="RAZ88814.1"/>
    <property type="molecule type" value="Genomic_DNA"/>
</dbReference>
<dbReference type="CDD" id="cd06261">
    <property type="entry name" value="TM_PBP2"/>
    <property type="match status" value="1"/>
</dbReference>
<dbReference type="PANTHER" id="PTHR43163">
    <property type="entry name" value="DIPEPTIDE TRANSPORT SYSTEM PERMEASE PROTEIN DPPB-RELATED"/>
    <property type="match status" value="1"/>
</dbReference>
<keyword evidence="4 7" id="KW-0812">Transmembrane</keyword>
<feature type="transmembrane region" description="Helical" evidence="7">
    <location>
        <begin position="114"/>
        <end position="137"/>
    </location>
</feature>
<dbReference type="OrthoDB" id="9807402at2"/>
<gene>
    <name evidence="9" type="ORF">DPM33_20440</name>
</gene>
<dbReference type="InterPro" id="IPR000515">
    <property type="entry name" value="MetI-like"/>
</dbReference>
<name>A0A330HQ22_9HYPH</name>
<evidence type="ECO:0000256" key="3">
    <source>
        <dbReference type="ARBA" id="ARBA00022475"/>
    </source>
</evidence>
<feature type="transmembrane region" description="Helical" evidence="7">
    <location>
        <begin position="20"/>
        <end position="45"/>
    </location>
</feature>
<evidence type="ECO:0000256" key="2">
    <source>
        <dbReference type="ARBA" id="ARBA00022448"/>
    </source>
</evidence>
<keyword evidence="6 7" id="KW-0472">Membrane</keyword>
<dbReference type="Gene3D" id="1.10.3720.10">
    <property type="entry name" value="MetI-like"/>
    <property type="match status" value="1"/>
</dbReference>
<feature type="transmembrane region" description="Helical" evidence="7">
    <location>
        <begin position="295"/>
        <end position="314"/>
    </location>
</feature>
<dbReference type="GO" id="GO:0005886">
    <property type="term" value="C:plasma membrane"/>
    <property type="evidence" value="ECO:0007669"/>
    <property type="project" value="UniProtKB-SubCell"/>
</dbReference>
<evidence type="ECO:0000259" key="8">
    <source>
        <dbReference type="PROSITE" id="PS50928"/>
    </source>
</evidence>
<evidence type="ECO:0000256" key="6">
    <source>
        <dbReference type="ARBA" id="ARBA00023136"/>
    </source>
</evidence>
<keyword evidence="10" id="KW-1185">Reference proteome</keyword>
<feature type="transmembrane region" description="Helical" evidence="7">
    <location>
        <begin position="248"/>
        <end position="275"/>
    </location>
</feature>
<comment type="caution">
    <text evidence="9">The sequence shown here is derived from an EMBL/GenBank/DDBJ whole genome shotgun (WGS) entry which is preliminary data.</text>
</comment>
<dbReference type="PANTHER" id="PTHR43163:SF6">
    <property type="entry name" value="DIPEPTIDE TRANSPORT SYSTEM PERMEASE PROTEIN DPPB-RELATED"/>
    <property type="match status" value="1"/>
</dbReference>
<feature type="transmembrane region" description="Helical" evidence="7">
    <location>
        <begin position="192"/>
        <end position="210"/>
    </location>
</feature>
<evidence type="ECO:0000256" key="1">
    <source>
        <dbReference type="ARBA" id="ARBA00004651"/>
    </source>
</evidence>
<sequence>MWRTRSGAFMTRSQRTAAFIASRLASVMLTIAGATLLLFLMVRLVPGDFTSVMLGPRATPVLRAQITHDMGLDRSMVEQLWLFASRAATGNFGEDVVSHRPILDIVLDVVPNTLALAFSALALAMVVGIPIGVIAALKPGSWLDSGLALLSISFITTPTLVVSVILFLIFAIGLHWLPVAGAGNPGDIADRLQHLVLPSVALALGWVGYISRLVRAALLDTLAELHVRTLRAYGVSEYRIVGLYALKLALVPVVSILGIGLGDLIGSSVVVEIIFARPGIGSLIFNSIAQRNYPVVQACIVFIVAFYIVANLVVDMINAGLDPRIAAGRG</sequence>
<feature type="transmembrane region" description="Helical" evidence="7">
    <location>
        <begin position="149"/>
        <end position="172"/>
    </location>
</feature>
<evidence type="ECO:0000313" key="10">
    <source>
        <dbReference type="Proteomes" id="UP000251558"/>
    </source>
</evidence>
<keyword evidence="2 7" id="KW-0813">Transport</keyword>
<comment type="similarity">
    <text evidence="7">Belongs to the binding-protein-dependent transport system permease family.</text>
</comment>
<keyword evidence="3" id="KW-1003">Cell membrane</keyword>
<feature type="domain" description="ABC transmembrane type-1" evidence="8">
    <location>
        <begin position="110"/>
        <end position="314"/>
    </location>
</feature>
<protein>
    <submittedName>
        <fullName evidence="9">ABC transporter permease</fullName>
    </submittedName>
</protein>